<dbReference type="Gene3D" id="1.20.58.520">
    <property type="entry name" value="Amidohydrolase"/>
    <property type="match status" value="1"/>
</dbReference>
<evidence type="ECO:0000313" key="3">
    <source>
        <dbReference type="Proteomes" id="UP001519325"/>
    </source>
</evidence>
<accession>A0ABS4QGL2</accession>
<dbReference type="SUPFAM" id="SSF51338">
    <property type="entry name" value="Composite domain of metallo-dependent hydrolases"/>
    <property type="match status" value="1"/>
</dbReference>
<dbReference type="Gene3D" id="2.30.40.10">
    <property type="entry name" value="Urease, subunit C, domain 1"/>
    <property type="match status" value="1"/>
</dbReference>
<dbReference type="PANTHER" id="PTHR43135:SF3">
    <property type="entry name" value="ALPHA-D-RIBOSE 1-METHYLPHOSPHONATE 5-TRIPHOSPHATE DIPHOSPHATASE"/>
    <property type="match status" value="1"/>
</dbReference>
<protein>
    <submittedName>
        <fullName evidence="2">Imidazolonepropionase-like amidohydrolase</fullName>
    </submittedName>
</protein>
<dbReference type="EMBL" id="JAGGMR010000001">
    <property type="protein sequence ID" value="MBP2190810.1"/>
    <property type="molecule type" value="Genomic_DNA"/>
</dbReference>
<dbReference type="InterPro" id="IPR032466">
    <property type="entry name" value="Metal_Hydrolase"/>
</dbReference>
<dbReference type="Proteomes" id="UP001519325">
    <property type="component" value="Unassembled WGS sequence"/>
</dbReference>
<keyword evidence="3" id="KW-1185">Reference proteome</keyword>
<dbReference type="InterPro" id="IPR011059">
    <property type="entry name" value="Metal-dep_hydrolase_composite"/>
</dbReference>
<dbReference type="PANTHER" id="PTHR43135">
    <property type="entry name" value="ALPHA-D-RIBOSE 1-METHYLPHOSPHONATE 5-TRIPHOSPHATE DIPHOSPHATASE"/>
    <property type="match status" value="1"/>
</dbReference>
<dbReference type="Gene3D" id="3.40.50.10910">
    <property type="entry name" value="Amidohydrolase"/>
    <property type="match status" value="1"/>
</dbReference>
<feature type="domain" description="Amidohydrolase-related" evidence="1">
    <location>
        <begin position="47"/>
        <end position="358"/>
    </location>
</feature>
<organism evidence="2 3">
    <name type="scientific">Nocardia goodfellowii</name>
    <dbReference type="NCBI Taxonomy" id="882446"/>
    <lineage>
        <taxon>Bacteria</taxon>
        <taxon>Bacillati</taxon>
        <taxon>Actinomycetota</taxon>
        <taxon>Actinomycetes</taxon>
        <taxon>Mycobacteriales</taxon>
        <taxon>Nocardiaceae</taxon>
        <taxon>Nocardia</taxon>
    </lineage>
</organism>
<sequence length="372" mass="38960">MRTVIRDVRLFDGEKTTTRATVLIVDDRIAEYDHGPADIEIDGAGRTVLPGLIDAHTHTFDSSDLAAALTHGVTTELDMFCLPAHLATQRALADHRDDIADFRSAGTLATAPGGHPSQLMSAPGIAELGLAPFDTIQSPEQAPAFVRDRLAEGANYLKIVIDDGAVHGHELPVLSEQTARALVDAAHAAGLLVIAHAITAAEVRVALHAGVDGLAHVWTDDTGAADLVAEVAARGIFVISTLVYFEAITQQTVAAPDCAVPGTAAGAARIARLLYQAGVPLLAGTDATPFVPAHGADLHRELRLLTVAGLTCEEALAAATSVPARHFALTDRGRVAPGLRADLLLVDGDPTTDITATHAIAEVWRRGVRQAR</sequence>
<proteinExistence type="predicted"/>
<name>A0ABS4QGL2_9NOCA</name>
<evidence type="ECO:0000313" key="2">
    <source>
        <dbReference type="EMBL" id="MBP2190810.1"/>
    </source>
</evidence>
<dbReference type="Gene3D" id="3.30.110.90">
    <property type="entry name" value="Amidohydrolase"/>
    <property type="match status" value="1"/>
</dbReference>
<dbReference type="InterPro" id="IPR006680">
    <property type="entry name" value="Amidohydro-rel"/>
</dbReference>
<dbReference type="InterPro" id="IPR051781">
    <property type="entry name" value="Metallo-dep_Hydrolase"/>
</dbReference>
<dbReference type="SUPFAM" id="SSF51556">
    <property type="entry name" value="Metallo-dependent hydrolases"/>
    <property type="match status" value="1"/>
</dbReference>
<gene>
    <name evidence="2" type="ORF">BJ987_003711</name>
</gene>
<dbReference type="Pfam" id="PF01979">
    <property type="entry name" value="Amidohydro_1"/>
    <property type="match status" value="1"/>
</dbReference>
<reference evidence="2 3" key="1">
    <citation type="submission" date="2021-03" db="EMBL/GenBank/DDBJ databases">
        <title>Sequencing the genomes of 1000 actinobacteria strains.</title>
        <authorList>
            <person name="Klenk H.-P."/>
        </authorList>
    </citation>
    <scope>NUCLEOTIDE SEQUENCE [LARGE SCALE GENOMIC DNA]</scope>
    <source>
        <strain evidence="2 3">DSM 45516</strain>
    </source>
</reference>
<comment type="caution">
    <text evidence="2">The sequence shown here is derived from an EMBL/GenBank/DDBJ whole genome shotgun (WGS) entry which is preliminary data.</text>
</comment>
<dbReference type="RefSeq" id="WP_209891479.1">
    <property type="nucleotide sequence ID" value="NZ_JAGGMR010000001.1"/>
</dbReference>
<evidence type="ECO:0000259" key="1">
    <source>
        <dbReference type="Pfam" id="PF01979"/>
    </source>
</evidence>